<name>A0A8K0D8A9_IGNLU</name>
<feature type="compositionally biased region" description="Basic and acidic residues" evidence="4">
    <location>
        <begin position="813"/>
        <end position="838"/>
    </location>
</feature>
<feature type="compositionally biased region" description="Polar residues" evidence="4">
    <location>
        <begin position="1655"/>
        <end position="1667"/>
    </location>
</feature>
<dbReference type="Gene3D" id="3.90.70.10">
    <property type="entry name" value="Cysteine proteinases"/>
    <property type="match status" value="1"/>
</dbReference>
<feature type="compositionally biased region" description="Basic and acidic residues" evidence="4">
    <location>
        <begin position="677"/>
        <end position="688"/>
    </location>
</feature>
<feature type="compositionally biased region" description="Polar residues" evidence="4">
    <location>
        <begin position="1538"/>
        <end position="1553"/>
    </location>
</feature>
<dbReference type="PANTHER" id="PTHR22975">
    <property type="entry name" value="UBIQUITIN SPECIFIC PROTEINASE"/>
    <property type="match status" value="1"/>
</dbReference>
<evidence type="ECO:0000313" key="7">
    <source>
        <dbReference type="Proteomes" id="UP000801492"/>
    </source>
</evidence>
<protein>
    <recommendedName>
        <fullName evidence="5">USP domain-containing protein</fullName>
    </recommendedName>
</protein>
<feature type="region of interest" description="Disordered" evidence="4">
    <location>
        <begin position="667"/>
        <end position="731"/>
    </location>
</feature>
<dbReference type="PROSITE" id="PS50235">
    <property type="entry name" value="USP_3"/>
    <property type="match status" value="1"/>
</dbReference>
<comment type="caution">
    <text evidence="6">The sequence shown here is derived from an EMBL/GenBank/DDBJ whole genome shotgun (WGS) entry which is preliminary data.</text>
</comment>
<evidence type="ECO:0000313" key="6">
    <source>
        <dbReference type="EMBL" id="KAF2898731.1"/>
    </source>
</evidence>
<feature type="compositionally biased region" description="Polar residues" evidence="4">
    <location>
        <begin position="1460"/>
        <end position="1480"/>
    </location>
</feature>
<comment type="similarity">
    <text evidence="1">Belongs to the peptidase C19 family.</text>
</comment>
<dbReference type="SUPFAM" id="SSF54001">
    <property type="entry name" value="Cysteine proteinases"/>
    <property type="match status" value="1"/>
</dbReference>
<evidence type="ECO:0000256" key="4">
    <source>
        <dbReference type="SAM" id="MobiDB-lite"/>
    </source>
</evidence>
<feature type="region of interest" description="Disordered" evidence="4">
    <location>
        <begin position="1573"/>
        <end position="1599"/>
    </location>
</feature>
<dbReference type="CDD" id="cd02257">
    <property type="entry name" value="Peptidase_C19"/>
    <property type="match status" value="1"/>
</dbReference>
<feature type="compositionally biased region" description="Polar residues" evidence="4">
    <location>
        <begin position="1090"/>
        <end position="1102"/>
    </location>
</feature>
<keyword evidence="2" id="KW-0833">Ubl conjugation pathway</keyword>
<keyword evidence="7" id="KW-1185">Reference proteome</keyword>
<dbReference type="FunFam" id="3.90.70.10:FF:000041">
    <property type="entry name" value="Inactive ubiquitin carboxyl-terminal hydrolase 53"/>
    <property type="match status" value="1"/>
</dbReference>
<dbReference type="InterPro" id="IPR038765">
    <property type="entry name" value="Papain-like_cys_pep_sf"/>
</dbReference>
<sequence length="1807" mass="203774">MSPSRDSMTYTSTKGLLNAPGQNNCFLNSAVQVLWHLDIFRRSFRDLSGHACMAESCIFCALKELFSQLQFSNETALPPDALRRALAESFYDQQRFQLGFMDDAAECFENMLLRIHMHIAHGEAEDMCNARHCIPHQKFAMTLVEQSVCGACGATSEPLPFTQMVHYVSASALTAQARQMIQTNEIQVPSEVFGQLLRKAGGMGDIRDCPSACGSKIQIRRSLMNRPEIVSVGVVWDSERPTLEHIMDVFATVGTTLRLADVFYSVVDNRWGDTTLHSLVGVVTYYGKHYSTFFFHSKLRVWIYFDDATVREVGPRWDQVVDKCRRGRYQPLLLLYAVPNGTPVNTEHAPKQVIPFYSEKSLKSPQQSVLRRSVTPSPEKPNVGNTRRAITPNPDGTFAQKPPLPRPYNEYQNLSVIQSNIQANLHSSGAGVDCVDGDIGSEPDYISRKKVEVMNIQHNKNQVHRTLSNSSSSGIDGICVPEHLNVPRRRDSGNWSGDRNSASSSSSTTMENPYSYLVGKLPHTNGGSVPGSPTRGKSDCSSGSSGVYDAGYDSYSLSSNDSSAMATVQHLMKQGHLAKIPEDYGNSNAQQFAASCDILCDEADELLNKSRQLEDEHDLVLALALCNAAATKARAAMNAPYNNPQTLTLARMKHNTCIMRARSLHRRITQTQNPAPKESHPEIRHTREGSSGSGRHSRQSSRDKTQHSRQNSRELLIQPAQEKPPTQSKNIEIYATLPKKKGLLKSKTSNINIGEDEDYILYDKPPARESRSLLSRVRNKDEAKTREKRSRSEDRNKISRDFSIAPSNLFSNAKDKDTLKREKSKDENEEKKEKDKGGKKQHKIRRKLLMGGLIRRKNRSMPDLTEANTDDSKSKEKPISSVDDSSVGLKGGNTITSMCGYLSEGHLEFAGNSANPNLERSRLMRKSFHGSAGKVLTAAKVPPPPPLRTTSQLTTNKQNGDDICEIREDRPKYPLPHEAQHYGNQSNRNTEPTSLPYLPTHSAKPRQVLYDEYEFMNNNPYELYQTRNLIAQHNTVVTQADVHQEQSPVKHNSYYNHPSPNQIDSGVDEVDCLPPPPSLQHLDLPPYPSPSGSVIHSRQGSSEFPPPPPPLDLSALDEHLPGENRLPTPPPAPDSLLAQLQNKRLEILSQETELKRSQESRSSGDTWLRELQAKQEALRMKKNNDSPADYNNGIDVVNTQRYSSNEAERKFTTDSSRAENSKVTSVKDLASKFENIQVQPNANRMPSPGPLQKSCTNVFQNNFLRSSPSLQSEQNFSTQFTQSLRSKCESPINTGVLSLKKRDDKDAVIGNQITEECNQTEKLTSVVNNTLNLNQSIDEVTKRNNKPMKKKSVSFCDQVILVATADEQEDDAYIPNPILERVLRNAFTKSDDECTNIEHDETQIINHDDIKSPVQYQAEIQQRPVCNPQESLYVRRNSVENLLSTSNVYPFSRERDCYNHSQDSVVPETSRQPQQYQDSSPYVPPLEQYKPVTSNNFYPPQQNPSSNVLQGRPPQYPQQQHPEYVHQQREQRDYPYGSRQSYGSNPQQVRYSPVPQHQQAFNNYPANQQYLPQQHQQPYPATSHALYQHPPSPLPLSQQNYNAHYNQQNRSSPNIQSQYYNHSTQYPAYQRVPQYPENHQVQPNYPVYQRVPGFENQQSTPPNSTYGPYQRVPNPNLHYHGEQHYPPYQPVPIPNQSINDIQKNRLNEEGNHRQSPSYQYPPYQHALPPKQPLQKKTVSFEPGTKGGTESPTPKAVVTPIIVNAANSNKNLSNNKTKCNLCRKKYVATPNLYCTDCEFYMSRFKPKS</sequence>
<feature type="region of interest" description="Disordered" evidence="4">
    <location>
        <begin position="1039"/>
        <end position="1133"/>
    </location>
</feature>
<proteinExistence type="inferred from homology"/>
<feature type="region of interest" description="Disordered" evidence="4">
    <location>
        <begin position="1709"/>
        <end position="1730"/>
    </location>
</feature>
<keyword evidence="3" id="KW-0378">Hydrolase</keyword>
<dbReference type="EMBL" id="VTPC01003306">
    <property type="protein sequence ID" value="KAF2898731.1"/>
    <property type="molecule type" value="Genomic_DNA"/>
</dbReference>
<dbReference type="OrthoDB" id="205782at2759"/>
<feature type="compositionally biased region" description="Polar residues" evidence="4">
    <location>
        <begin position="1491"/>
        <end position="1509"/>
    </location>
</feature>
<feature type="compositionally biased region" description="Polar residues" evidence="4">
    <location>
        <begin position="948"/>
        <end position="957"/>
    </location>
</feature>
<feature type="compositionally biased region" description="Basic and acidic residues" evidence="4">
    <location>
        <begin position="1523"/>
        <end position="1533"/>
    </location>
</feature>
<dbReference type="PANTHER" id="PTHR22975:SF9">
    <property type="entry name" value="ECHINUS SPLICE FORM 3"/>
    <property type="match status" value="1"/>
</dbReference>
<dbReference type="Pfam" id="PF00443">
    <property type="entry name" value="UCH"/>
    <property type="match status" value="1"/>
</dbReference>
<feature type="region of interest" description="Disordered" evidence="4">
    <location>
        <begin position="1460"/>
        <end position="1553"/>
    </location>
</feature>
<evidence type="ECO:0000256" key="3">
    <source>
        <dbReference type="ARBA" id="ARBA00022801"/>
    </source>
</evidence>
<gene>
    <name evidence="6" type="ORF">ILUMI_07445</name>
</gene>
<feature type="compositionally biased region" description="Basic residues" evidence="4">
    <location>
        <begin position="839"/>
        <end position="859"/>
    </location>
</feature>
<dbReference type="InterPro" id="IPR052398">
    <property type="entry name" value="Ubiquitin_hydrolase_53/54"/>
</dbReference>
<dbReference type="GO" id="GO:0004843">
    <property type="term" value="F:cysteine-type deubiquitinase activity"/>
    <property type="evidence" value="ECO:0007669"/>
    <property type="project" value="InterPro"/>
</dbReference>
<dbReference type="InterPro" id="IPR028889">
    <property type="entry name" value="USP"/>
</dbReference>
<feature type="domain" description="USP" evidence="5">
    <location>
        <begin position="14"/>
        <end position="339"/>
    </location>
</feature>
<reference evidence="6" key="1">
    <citation type="submission" date="2019-08" db="EMBL/GenBank/DDBJ databases">
        <title>The genome of the North American firefly Photinus pyralis.</title>
        <authorList>
            <consortium name="Photinus pyralis genome working group"/>
            <person name="Fallon T.R."/>
            <person name="Sander Lower S.E."/>
            <person name="Weng J.-K."/>
        </authorList>
    </citation>
    <scope>NUCLEOTIDE SEQUENCE</scope>
    <source>
        <strain evidence="6">TRF0915ILg1</strain>
        <tissue evidence="6">Whole body</tissue>
    </source>
</reference>
<dbReference type="GO" id="GO:0016579">
    <property type="term" value="P:protein deubiquitination"/>
    <property type="evidence" value="ECO:0007669"/>
    <property type="project" value="InterPro"/>
</dbReference>
<feature type="compositionally biased region" description="Polar residues" evidence="4">
    <location>
        <begin position="982"/>
        <end position="993"/>
    </location>
</feature>
<accession>A0A8K0D8A9</accession>
<organism evidence="6 7">
    <name type="scientific">Ignelater luminosus</name>
    <name type="common">Cucubano</name>
    <name type="synonym">Pyrophorus luminosus</name>
    <dbReference type="NCBI Taxonomy" id="2038154"/>
    <lineage>
        <taxon>Eukaryota</taxon>
        <taxon>Metazoa</taxon>
        <taxon>Ecdysozoa</taxon>
        <taxon>Arthropoda</taxon>
        <taxon>Hexapoda</taxon>
        <taxon>Insecta</taxon>
        <taxon>Pterygota</taxon>
        <taxon>Neoptera</taxon>
        <taxon>Endopterygota</taxon>
        <taxon>Coleoptera</taxon>
        <taxon>Polyphaga</taxon>
        <taxon>Elateriformia</taxon>
        <taxon>Elateroidea</taxon>
        <taxon>Elateridae</taxon>
        <taxon>Agrypninae</taxon>
        <taxon>Pyrophorini</taxon>
        <taxon>Ignelater</taxon>
    </lineage>
</organism>
<evidence type="ECO:0000256" key="1">
    <source>
        <dbReference type="ARBA" id="ARBA00009085"/>
    </source>
</evidence>
<feature type="region of interest" description="Disordered" evidence="4">
    <location>
        <begin position="485"/>
        <end position="543"/>
    </location>
</feature>
<feature type="compositionally biased region" description="Polar residues" evidence="4">
    <location>
        <begin position="364"/>
        <end position="376"/>
    </location>
</feature>
<feature type="region of interest" description="Disordered" evidence="4">
    <location>
        <begin position="770"/>
        <end position="886"/>
    </location>
</feature>
<feature type="compositionally biased region" description="Polar residues" evidence="4">
    <location>
        <begin position="1045"/>
        <end position="1064"/>
    </location>
</feature>
<feature type="region of interest" description="Disordered" evidence="4">
    <location>
        <begin position="976"/>
        <end position="1000"/>
    </location>
</feature>
<dbReference type="InterPro" id="IPR001394">
    <property type="entry name" value="Peptidase_C19_UCH"/>
</dbReference>
<evidence type="ECO:0000256" key="2">
    <source>
        <dbReference type="ARBA" id="ARBA00022786"/>
    </source>
</evidence>
<evidence type="ECO:0000259" key="5">
    <source>
        <dbReference type="PROSITE" id="PS50235"/>
    </source>
</evidence>
<feature type="region of interest" description="Disordered" evidence="4">
    <location>
        <begin position="936"/>
        <end position="957"/>
    </location>
</feature>
<dbReference type="Proteomes" id="UP000801492">
    <property type="component" value="Unassembled WGS sequence"/>
</dbReference>
<feature type="region of interest" description="Disordered" evidence="4">
    <location>
        <begin position="364"/>
        <end position="404"/>
    </location>
</feature>
<feature type="compositionally biased region" description="Basic and acidic residues" evidence="4">
    <location>
        <begin position="778"/>
        <end position="800"/>
    </location>
</feature>
<feature type="region of interest" description="Disordered" evidence="4">
    <location>
        <begin position="1652"/>
        <end position="1697"/>
    </location>
</feature>